<dbReference type="Pfam" id="PF17067">
    <property type="entry name" value="RPS31"/>
    <property type="match status" value="1"/>
</dbReference>
<dbReference type="EnsemblPlants" id="OBART09G17240.1">
    <property type="protein sequence ID" value="OBART09G17240.1"/>
    <property type="gene ID" value="OBART09G17240"/>
</dbReference>
<dbReference type="PaxDb" id="65489-OBART09G17240.1"/>
<feature type="compositionally biased region" description="Basic residues" evidence="4">
    <location>
        <begin position="130"/>
        <end position="139"/>
    </location>
</feature>
<proteinExistence type="inferred from homology"/>
<evidence type="ECO:0000256" key="3">
    <source>
        <dbReference type="ARBA" id="ARBA00023274"/>
    </source>
</evidence>
<dbReference type="GO" id="GO:0005840">
    <property type="term" value="C:ribosome"/>
    <property type="evidence" value="ECO:0007669"/>
    <property type="project" value="UniProtKB-KW"/>
</dbReference>
<evidence type="ECO:0008006" key="8">
    <source>
        <dbReference type="Google" id="ProtNLM"/>
    </source>
</evidence>
<organism evidence="6">
    <name type="scientific">Oryza barthii</name>
    <dbReference type="NCBI Taxonomy" id="65489"/>
    <lineage>
        <taxon>Eukaryota</taxon>
        <taxon>Viridiplantae</taxon>
        <taxon>Streptophyta</taxon>
        <taxon>Embryophyta</taxon>
        <taxon>Tracheophyta</taxon>
        <taxon>Spermatophyta</taxon>
        <taxon>Magnoliopsida</taxon>
        <taxon>Liliopsida</taxon>
        <taxon>Poales</taxon>
        <taxon>Poaceae</taxon>
        <taxon>BOP clade</taxon>
        <taxon>Oryzoideae</taxon>
        <taxon>Oryzeae</taxon>
        <taxon>Oryzinae</taxon>
        <taxon>Oryza</taxon>
    </lineage>
</organism>
<keyword evidence="5" id="KW-0472">Membrane</keyword>
<dbReference type="STRING" id="65489.A0A0D3H979"/>
<dbReference type="HOGENOM" id="CLU_1534857_0_0_1"/>
<dbReference type="InterPro" id="IPR030826">
    <property type="entry name" value="Ribosomal_bTHX/bTHXc/bTHXm"/>
</dbReference>
<feature type="region of interest" description="Disordered" evidence="4">
    <location>
        <begin position="129"/>
        <end position="149"/>
    </location>
</feature>
<dbReference type="GO" id="GO:0009536">
    <property type="term" value="C:plastid"/>
    <property type="evidence" value="ECO:0007669"/>
    <property type="project" value="TreeGrafter"/>
</dbReference>
<keyword evidence="7" id="KW-1185">Reference proteome</keyword>
<evidence type="ECO:0000256" key="2">
    <source>
        <dbReference type="ARBA" id="ARBA00022980"/>
    </source>
</evidence>
<protein>
    <recommendedName>
        <fullName evidence="8">30S ribosomal protein S31, mitochondrial</fullName>
    </recommendedName>
</protein>
<evidence type="ECO:0000313" key="7">
    <source>
        <dbReference type="Proteomes" id="UP000026960"/>
    </source>
</evidence>
<sequence length="175" mass="19223">MRVVVEEEEAEVMYPSTPGKVKVEQRSSAAMSRQVHRCFASTGTMFLWALFLVAMTATYLSFRSLAGDAAASSSRYFPAASWGGLHWERQIRASASPRRPPGSAEGAGLSVLVTGAAGFAEAVTCGRGDKKTKRGKRFKGSYGNARPKREKKIERIKDRVEVPRSTPWPLPFKLI</sequence>
<dbReference type="Gramene" id="OBART09G17240.1">
    <property type="protein sequence ID" value="OBART09G17240.1"/>
    <property type="gene ID" value="OBART09G17240"/>
</dbReference>
<name>A0A0D3H979_9ORYZ</name>
<evidence type="ECO:0000256" key="4">
    <source>
        <dbReference type="SAM" id="MobiDB-lite"/>
    </source>
</evidence>
<reference evidence="6" key="2">
    <citation type="submission" date="2015-03" db="UniProtKB">
        <authorList>
            <consortium name="EnsemblPlants"/>
        </authorList>
    </citation>
    <scope>IDENTIFICATION</scope>
</reference>
<feature type="transmembrane region" description="Helical" evidence="5">
    <location>
        <begin position="38"/>
        <end position="62"/>
    </location>
</feature>
<dbReference type="InterPro" id="IPR044695">
    <property type="entry name" value="Ribosomal_bTHXc/bTHXc_plant"/>
</dbReference>
<dbReference type="PANTHER" id="PTHR34550">
    <property type="entry name" value="30S RIBOSOMAL PROTEIN S31, CHLOROPLASTIC"/>
    <property type="match status" value="1"/>
</dbReference>
<evidence type="ECO:0000256" key="1">
    <source>
        <dbReference type="ARBA" id="ARBA00010834"/>
    </source>
</evidence>
<keyword evidence="5" id="KW-0812">Transmembrane</keyword>
<dbReference type="eggNOG" id="KOG1371">
    <property type="taxonomic scope" value="Eukaryota"/>
</dbReference>
<keyword evidence="5" id="KW-1133">Transmembrane helix</keyword>
<dbReference type="GO" id="GO:0032544">
    <property type="term" value="P:plastid translation"/>
    <property type="evidence" value="ECO:0007669"/>
    <property type="project" value="TreeGrafter"/>
</dbReference>
<keyword evidence="2" id="KW-0689">Ribosomal protein</keyword>
<dbReference type="GO" id="GO:1990904">
    <property type="term" value="C:ribonucleoprotein complex"/>
    <property type="evidence" value="ECO:0007669"/>
    <property type="project" value="UniProtKB-KW"/>
</dbReference>
<comment type="similarity">
    <text evidence="1">Belongs to the bacterial ribosomal protein bTHX family.</text>
</comment>
<dbReference type="AlphaFoldDB" id="A0A0D3H979"/>
<evidence type="ECO:0000313" key="6">
    <source>
        <dbReference type="EnsemblPlants" id="OBART09G17240.1"/>
    </source>
</evidence>
<keyword evidence="3" id="KW-0687">Ribonucleoprotein</keyword>
<evidence type="ECO:0000256" key="5">
    <source>
        <dbReference type="SAM" id="Phobius"/>
    </source>
</evidence>
<reference evidence="6" key="1">
    <citation type="journal article" date="2009" name="Rice">
        <title>De Novo Next Generation Sequencing of Plant Genomes.</title>
        <authorList>
            <person name="Rounsley S."/>
            <person name="Marri P.R."/>
            <person name="Yu Y."/>
            <person name="He R."/>
            <person name="Sisneros N."/>
            <person name="Goicoechea J.L."/>
            <person name="Lee S.J."/>
            <person name="Angelova A."/>
            <person name="Kudrna D."/>
            <person name="Luo M."/>
            <person name="Affourtit J."/>
            <person name="Desany B."/>
            <person name="Knight J."/>
            <person name="Niazi F."/>
            <person name="Egholm M."/>
            <person name="Wing R.A."/>
        </authorList>
    </citation>
    <scope>NUCLEOTIDE SEQUENCE [LARGE SCALE GENOMIC DNA]</scope>
    <source>
        <strain evidence="6">cv. IRGC 105608</strain>
    </source>
</reference>
<dbReference type="NCBIfam" id="TIGR04560">
    <property type="entry name" value="ribo_THX"/>
    <property type="match status" value="1"/>
</dbReference>
<dbReference type="Proteomes" id="UP000026960">
    <property type="component" value="Chromosome 9"/>
</dbReference>
<dbReference type="PANTHER" id="PTHR34550:SF3">
    <property type="entry name" value="SMALL RIBOSOMAL SUBUNIT PROTEIN BTHXM"/>
    <property type="match status" value="1"/>
</dbReference>
<accession>A0A0D3H979</accession>